<evidence type="ECO:0000313" key="1">
    <source>
        <dbReference type="EMBL" id="PTQ37918.1"/>
    </source>
</evidence>
<dbReference type="Proteomes" id="UP000244005">
    <property type="component" value="Unassembled WGS sequence"/>
</dbReference>
<dbReference type="OrthoDB" id="1898501at2759"/>
<dbReference type="PANTHER" id="PTHR11654">
    <property type="entry name" value="OLIGOPEPTIDE TRANSPORTER-RELATED"/>
    <property type="match status" value="1"/>
</dbReference>
<name>A0A2R6WVN2_MARPO</name>
<dbReference type="OMA" id="THAQECI"/>
<dbReference type="SUPFAM" id="SSF103473">
    <property type="entry name" value="MFS general substrate transporter"/>
    <property type="match status" value="1"/>
</dbReference>
<sequence>MYNCPNMSRRDHSYNWKGCFVIFACEVGERVAYYAVSSTLTVYLTTVLQETVAEAARNYNNWAGTTFLTSFIGAFIADAFLDRCWTIVWSMITTFLRLLFKVRKYRCVAED</sequence>
<accession>A0A2R6WVN2</accession>
<dbReference type="Gramene" id="Mp4g15670.1">
    <property type="protein sequence ID" value="Mp4g15670.1.cds"/>
    <property type="gene ID" value="Mp4g15670"/>
</dbReference>
<dbReference type="Gene3D" id="1.20.1250.20">
    <property type="entry name" value="MFS general substrate transporter like domains"/>
    <property type="match status" value="1"/>
</dbReference>
<dbReference type="AlphaFoldDB" id="A0A2R6WVN2"/>
<protein>
    <recommendedName>
        <fullName evidence="3">Major facilitator superfamily (MFS) profile domain-containing protein</fullName>
    </recommendedName>
</protein>
<dbReference type="InterPro" id="IPR036259">
    <property type="entry name" value="MFS_trans_sf"/>
</dbReference>
<dbReference type="EMBL" id="KZ772726">
    <property type="protein sequence ID" value="PTQ37918.1"/>
    <property type="molecule type" value="Genomic_DNA"/>
</dbReference>
<evidence type="ECO:0000313" key="2">
    <source>
        <dbReference type="Proteomes" id="UP000244005"/>
    </source>
</evidence>
<organism evidence="1 2">
    <name type="scientific">Marchantia polymorpha</name>
    <name type="common">Common liverwort</name>
    <name type="synonym">Marchantia aquatica</name>
    <dbReference type="NCBI Taxonomy" id="3197"/>
    <lineage>
        <taxon>Eukaryota</taxon>
        <taxon>Viridiplantae</taxon>
        <taxon>Streptophyta</taxon>
        <taxon>Embryophyta</taxon>
        <taxon>Marchantiophyta</taxon>
        <taxon>Marchantiopsida</taxon>
        <taxon>Marchantiidae</taxon>
        <taxon>Marchantiales</taxon>
        <taxon>Marchantiaceae</taxon>
        <taxon>Marchantia</taxon>
    </lineage>
</organism>
<proteinExistence type="predicted"/>
<reference evidence="2" key="1">
    <citation type="journal article" date="2017" name="Cell">
        <title>Insights into land plant evolution garnered from the Marchantia polymorpha genome.</title>
        <authorList>
            <person name="Bowman J.L."/>
            <person name="Kohchi T."/>
            <person name="Yamato K.T."/>
            <person name="Jenkins J."/>
            <person name="Shu S."/>
            <person name="Ishizaki K."/>
            <person name="Yamaoka S."/>
            <person name="Nishihama R."/>
            <person name="Nakamura Y."/>
            <person name="Berger F."/>
            <person name="Adam C."/>
            <person name="Aki S.S."/>
            <person name="Althoff F."/>
            <person name="Araki T."/>
            <person name="Arteaga-Vazquez M.A."/>
            <person name="Balasubrmanian S."/>
            <person name="Barry K."/>
            <person name="Bauer D."/>
            <person name="Boehm C.R."/>
            <person name="Briginshaw L."/>
            <person name="Caballero-Perez J."/>
            <person name="Catarino B."/>
            <person name="Chen F."/>
            <person name="Chiyoda S."/>
            <person name="Chovatia M."/>
            <person name="Davies K.M."/>
            <person name="Delmans M."/>
            <person name="Demura T."/>
            <person name="Dierschke T."/>
            <person name="Dolan L."/>
            <person name="Dorantes-Acosta A.E."/>
            <person name="Eklund D.M."/>
            <person name="Florent S.N."/>
            <person name="Flores-Sandoval E."/>
            <person name="Fujiyama A."/>
            <person name="Fukuzawa H."/>
            <person name="Galik B."/>
            <person name="Grimanelli D."/>
            <person name="Grimwood J."/>
            <person name="Grossniklaus U."/>
            <person name="Hamada T."/>
            <person name="Haseloff J."/>
            <person name="Hetherington A.J."/>
            <person name="Higo A."/>
            <person name="Hirakawa Y."/>
            <person name="Hundley H.N."/>
            <person name="Ikeda Y."/>
            <person name="Inoue K."/>
            <person name="Inoue S.I."/>
            <person name="Ishida S."/>
            <person name="Jia Q."/>
            <person name="Kakita M."/>
            <person name="Kanazawa T."/>
            <person name="Kawai Y."/>
            <person name="Kawashima T."/>
            <person name="Kennedy M."/>
            <person name="Kinose K."/>
            <person name="Kinoshita T."/>
            <person name="Kohara Y."/>
            <person name="Koide E."/>
            <person name="Komatsu K."/>
            <person name="Kopischke S."/>
            <person name="Kubo M."/>
            <person name="Kyozuka J."/>
            <person name="Lagercrantz U."/>
            <person name="Lin S.S."/>
            <person name="Lindquist E."/>
            <person name="Lipzen A.M."/>
            <person name="Lu C.W."/>
            <person name="De Luna E."/>
            <person name="Martienssen R.A."/>
            <person name="Minamino N."/>
            <person name="Mizutani M."/>
            <person name="Mizutani M."/>
            <person name="Mochizuki N."/>
            <person name="Monte I."/>
            <person name="Mosher R."/>
            <person name="Nagasaki H."/>
            <person name="Nakagami H."/>
            <person name="Naramoto S."/>
            <person name="Nishitani K."/>
            <person name="Ohtani M."/>
            <person name="Okamoto T."/>
            <person name="Okumura M."/>
            <person name="Phillips J."/>
            <person name="Pollak B."/>
            <person name="Reinders A."/>
            <person name="Rovekamp M."/>
            <person name="Sano R."/>
            <person name="Sawa S."/>
            <person name="Schmid M.W."/>
            <person name="Shirakawa M."/>
            <person name="Solano R."/>
            <person name="Spunde A."/>
            <person name="Suetsugu N."/>
            <person name="Sugano S."/>
            <person name="Sugiyama A."/>
            <person name="Sun R."/>
            <person name="Suzuki Y."/>
            <person name="Takenaka M."/>
            <person name="Takezawa D."/>
            <person name="Tomogane H."/>
            <person name="Tsuzuki M."/>
            <person name="Ueda T."/>
            <person name="Umeda M."/>
            <person name="Ward J.M."/>
            <person name="Watanabe Y."/>
            <person name="Yazaki K."/>
            <person name="Yokoyama R."/>
            <person name="Yoshitake Y."/>
            <person name="Yotsui I."/>
            <person name="Zachgo S."/>
            <person name="Schmutz J."/>
        </authorList>
    </citation>
    <scope>NUCLEOTIDE SEQUENCE [LARGE SCALE GENOMIC DNA]</scope>
    <source>
        <strain evidence="2">Tak-1</strain>
    </source>
</reference>
<gene>
    <name evidence="1" type="ORF">MARPO_0054s0032</name>
</gene>
<keyword evidence="2" id="KW-1185">Reference proteome</keyword>
<evidence type="ECO:0008006" key="3">
    <source>
        <dbReference type="Google" id="ProtNLM"/>
    </source>
</evidence>